<dbReference type="eggNOG" id="COG1544">
    <property type="taxonomic scope" value="Bacteria"/>
</dbReference>
<dbReference type="RefSeq" id="WP_010595503.1">
    <property type="nucleotide sequence ID" value="NZ_CP023714.1"/>
</dbReference>
<dbReference type="GeneID" id="66833579"/>
<dbReference type="KEGG" id="rrz:CS378_16405"/>
<sequence>MQIQLNKDSHIQIDDDIADRLESELASAVERFADRITRLEIHLSDENAGKFGTTDKRCLLEARIAGQQPIVVTHNAGSVKEAFDGAVHRLRSLLDSKLGRSSDHKGGPSIRHMGVEE</sequence>
<name>A0A098BMT9_9NOCA</name>
<dbReference type="Pfam" id="PF02482">
    <property type="entry name" value="Ribosomal_S30AE"/>
    <property type="match status" value="1"/>
</dbReference>
<feature type="region of interest" description="Disordered" evidence="1">
    <location>
        <begin position="97"/>
        <end position="117"/>
    </location>
</feature>
<evidence type="ECO:0000313" key="3">
    <source>
        <dbReference type="Proteomes" id="UP000042997"/>
    </source>
</evidence>
<accession>A0A098BMT9</accession>
<dbReference type="OrthoDB" id="121633at2"/>
<dbReference type="SUPFAM" id="SSF69754">
    <property type="entry name" value="Ribosome binding protein Y (YfiA homologue)"/>
    <property type="match status" value="1"/>
</dbReference>
<dbReference type="Gene3D" id="3.30.160.100">
    <property type="entry name" value="Ribosome hibernation promotion factor-like"/>
    <property type="match status" value="1"/>
</dbReference>
<gene>
    <name evidence="2" type="ORF">RHRU231_590077</name>
</gene>
<evidence type="ECO:0000313" key="2">
    <source>
        <dbReference type="EMBL" id="CDZ90018.1"/>
    </source>
</evidence>
<dbReference type="InterPro" id="IPR003489">
    <property type="entry name" value="RHF/RaiA"/>
</dbReference>
<evidence type="ECO:0000256" key="1">
    <source>
        <dbReference type="SAM" id="MobiDB-lite"/>
    </source>
</evidence>
<organism evidence="2 3">
    <name type="scientific">Rhodococcus ruber</name>
    <dbReference type="NCBI Taxonomy" id="1830"/>
    <lineage>
        <taxon>Bacteria</taxon>
        <taxon>Bacillati</taxon>
        <taxon>Actinomycetota</taxon>
        <taxon>Actinomycetes</taxon>
        <taxon>Mycobacteriales</taxon>
        <taxon>Nocardiaceae</taxon>
        <taxon>Rhodococcus</taxon>
    </lineage>
</organism>
<dbReference type="InterPro" id="IPR036567">
    <property type="entry name" value="RHF-like"/>
</dbReference>
<dbReference type="AlphaFoldDB" id="A0A098BMT9"/>
<dbReference type="EMBL" id="CCSD01000071">
    <property type="protein sequence ID" value="CDZ90018.1"/>
    <property type="molecule type" value="Genomic_DNA"/>
</dbReference>
<reference evidence="2 3" key="1">
    <citation type="journal article" date="2014" name="Genome Announc.">
        <title>Draft Genome Sequence of Propane- and Butane-Oxidizing Actinobacterium Rhodococcus ruber IEGM 231.</title>
        <authorList>
            <person name="Ivshina I.B."/>
            <person name="Kuyukina M.S."/>
            <person name="Krivoruchko A.V."/>
            <person name="Barbe V."/>
            <person name="Fischer C."/>
        </authorList>
    </citation>
    <scope>NUCLEOTIDE SEQUENCE [LARGE SCALE GENOMIC DNA]</scope>
</reference>
<feature type="compositionally biased region" description="Basic and acidic residues" evidence="1">
    <location>
        <begin position="97"/>
        <end position="106"/>
    </location>
</feature>
<proteinExistence type="predicted"/>
<dbReference type="Proteomes" id="UP000042997">
    <property type="component" value="Unassembled WGS sequence"/>
</dbReference>
<protein>
    <submittedName>
        <fullName evidence="2">Uncharacterized protein</fullName>
    </submittedName>
</protein>